<sequence length="459" mass="51372">METLGSSSSKLFWDRNSDVGLSSSRDVFSRLEIRFLRSPKLATTVGFTDSISLQHKRIQPVFASSPLPSEPQTHLQNDKAQMQDQSKSVHVKFQLQRECSFGEQFHIVGDDPMLGLWDPSSAIPLEWSDGHVWTVELDIPIGKSIPFKFILKGISGNILWQPGQDRILQTWETENTICVSEDWDNAELQKIIEEGPRFNKNEESAVNSDILIVAGNLTQPGEDQMVDGNWESTVTDSITNPTEKPLTSKPLAFVADNITDAKETPQVNTNNKVFGVRSITYAKEEHGAISNMDMTTEENTLLGNNGRTVTVKNSVRTKDEGILVSDEGGPVLVPGLTPLPTANAEETSPIEFKKNNIANTSVGTDKANEQRVSELDLKEKPDIDSHDPKEMMKMLLSDEEELNNNERGEKPLVKEQEQPQLAKEQEPHNLMPFESEVLENDIKWGRRTLQKLLNNLGFL</sequence>
<name>A0A5J4ZHM7_9ASTE</name>
<feature type="region of interest" description="Disordered" evidence="1">
    <location>
        <begin position="357"/>
        <end position="388"/>
    </location>
</feature>
<dbReference type="PROSITE" id="PS51166">
    <property type="entry name" value="CBM20"/>
    <property type="match status" value="1"/>
</dbReference>
<dbReference type="EMBL" id="CM018051">
    <property type="protein sequence ID" value="KAA8517394.1"/>
    <property type="molecule type" value="Genomic_DNA"/>
</dbReference>
<dbReference type="InterPro" id="IPR013783">
    <property type="entry name" value="Ig-like_fold"/>
</dbReference>
<evidence type="ECO:0000313" key="4">
    <source>
        <dbReference type="Proteomes" id="UP000325577"/>
    </source>
</evidence>
<evidence type="ECO:0000256" key="1">
    <source>
        <dbReference type="SAM" id="MobiDB-lite"/>
    </source>
</evidence>
<dbReference type="InterPro" id="IPR013784">
    <property type="entry name" value="Carb-bd-like_fold"/>
</dbReference>
<dbReference type="SUPFAM" id="SSF49452">
    <property type="entry name" value="Starch-binding domain-like"/>
    <property type="match status" value="1"/>
</dbReference>
<feature type="compositionally biased region" description="Basic and acidic residues" evidence="1">
    <location>
        <begin position="366"/>
        <end position="388"/>
    </location>
</feature>
<organism evidence="3 4">
    <name type="scientific">Nyssa sinensis</name>
    <dbReference type="NCBI Taxonomy" id="561372"/>
    <lineage>
        <taxon>Eukaryota</taxon>
        <taxon>Viridiplantae</taxon>
        <taxon>Streptophyta</taxon>
        <taxon>Embryophyta</taxon>
        <taxon>Tracheophyta</taxon>
        <taxon>Spermatophyta</taxon>
        <taxon>Magnoliopsida</taxon>
        <taxon>eudicotyledons</taxon>
        <taxon>Gunneridae</taxon>
        <taxon>Pentapetalae</taxon>
        <taxon>asterids</taxon>
        <taxon>Cornales</taxon>
        <taxon>Nyssaceae</taxon>
        <taxon>Nyssa</taxon>
    </lineage>
</organism>
<evidence type="ECO:0000313" key="3">
    <source>
        <dbReference type="EMBL" id="KAA8517394.1"/>
    </source>
</evidence>
<dbReference type="PANTHER" id="PTHR15048">
    <property type="entry name" value="STARCH-BINDING DOMAIN-CONTAINING PROTEIN 1"/>
    <property type="match status" value="1"/>
</dbReference>
<evidence type="ECO:0000259" key="2">
    <source>
        <dbReference type="PROSITE" id="PS51166"/>
    </source>
</evidence>
<gene>
    <name evidence="3" type="ORF">F0562_017687</name>
</gene>
<dbReference type="CDD" id="cd05467">
    <property type="entry name" value="CBM20"/>
    <property type="match status" value="1"/>
</dbReference>
<reference evidence="3 4" key="1">
    <citation type="submission" date="2019-09" db="EMBL/GenBank/DDBJ databases">
        <title>A chromosome-level genome assembly of the Chinese tupelo Nyssa sinensis.</title>
        <authorList>
            <person name="Yang X."/>
            <person name="Kang M."/>
            <person name="Yang Y."/>
            <person name="Xiong H."/>
            <person name="Wang M."/>
            <person name="Zhang Z."/>
            <person name="Wang Z."/>
            <person name="Wu H."/>
            <person name="Ma T."/>
            <person name="Liu J."/>
            <person name="Xi Z."/>
        </authorList>
    </citation>
    <scope>NUCLEOTIDE SEQUENCE [LARGE SCALE GENOMIC DNA]</scope>
    <source>
        <strain evidence="3">J267</strain>
        <tissue evidence="3">Leaf</tissue>
    </source>
</reference>
<dbReference type="AlphaFoldDB" id="A0A5J4ZHM7"/>
<protein>
    <recommendedName>
        <fullName evidence="2">CBM20 domain-containing protein</fullName>
    </recommendedName>
</protein>
<proteinExistence type="predicted"/>
<feature type="region of interest" description="Disordered" evidence="1">
    <location>
        <begin position="409"/>
        <end position="431"/>
    </location>
</feature>
<keyword evidence="4" id="KW-1185">Reference proteome</keyword>
<feature type="compositionally biased region" description="Basic and acidic residues" evidence="1">
    <location>
        <begin position="409"/>
        <end position="427"/>
    </location>
</feature>
<accession>A0A5J4ZHM7</accession>
<dbReference type="Pfam" id="PF00686">
    <property type="entry name" value="CBM_20"/>
    <property type="match status" value="1"/>
</dbReference>
<dbReference type="PANTHER" id="PTHR15048:SF0">
    <property type="entry name" value="STARCH-BINDING DOMAIN-CONTAINING PROTEIN 1"/>
    <property type="match status" value="1"/>
</dbReference>
<dbReference type="InterPro" id="IPR002044">
    <property type="entry name" value="CBM20"/>
</dbReference>
<feature type="domain" description="CBM20" evidence="2">
    <location>
        <begin position="83"/>
        <end position="185"/>
    </location>
</feature>
<dbReference type="SMART" id="SM01065">
    <property type="entry name" value="CBM_2"/>
    <property type="match status" value="1"/>
</dbReference>
<dbReference type="FunFam" id="2.60.40.10:FF:000552">
    <property type="entry name" value="Related to glucoamylase"/>
    <property type="match status" value="1"/>
</dbReference>
<dbReference type="Proteomes" id="UP000325577">
    <property type="component" value="Linkage Group LG8"/>
</dbReference>
<dbReference type="OrthoDB" id="550577at2759"/>
<dbReference type="GO" id="GO:0016020">
    <property type="term" value="C:membrane"/>
    <property type="evidence" value="ECO:0007669"/>
    <property type="project" value="TreeGrafter"/>
</dbReference>
<dbReference type="GO" id="GO:2001070">
    <property type="term" value="F:starch binding"/>
    <property type="evidence" value="ECO:0007669"/>
    <property type="project" value="InterPro"/>
</dbReference>
<dbReference type="Gene3D" id="2.60.40.10">
    <property type="entry name" value="Immunoglobulins"/>
    <property type="match status" value="1"/>
</dbReference>